<evidence type="ECO:0000313" key="10">
    <source>
        <dbReference type="EMBL" id="MCM0158236.1"/>
    </source>
</evidence>
<feature type="domain" description="RNA polymerase Rpb1" evidence="8">
    <location>
        <begin position="68"/>
        <end position="609"/>
    </location>
</feature>
<keyword evidence="6" id="KW-0804">Transcription</keyword>
<evidence type="ECO:0000313" key="11">
    <source>
        <dbReference type="Proteomes" id="UP001203831"/>
    </source>
</evidence>
<dbReference type="Pfam" id="PF05000">
    <property type="entry name" value="RNA_pol_Rpb1_4"/>
    <property type="match status" value="1"/>
</dbReference>
<keyword evidence="11" id="KW-1185">Reference proteome</keyword>
<evidence type="ECO:0000256" key="7">
    <source>
        <dbReference type="ARBA" id="ARBA00048552"/>
    </source>
</evidence>
<dbReference type="Gene3D" id="1.10.1790.20">
    <property type="match status" value="1"/>
</dbReference>
<dbReference type="Pfam" id="PF04998">
    <property type="entry name" value="RNA_pol_Rpb1_5"/>
    <property type="match status" value="1"/>
</dbReference>
<evidence type="ECO:0000256" key="6">
    <source>
        <dbReference type="ARBA" id="ARBA00023163"/>
    </source>
</evidence>
<dbReference type="InterPro" id="IPR045867">
    <property type="entry name" value="DNA-dir_RpoC_beta_prime"/>
</dbReference>
<reference evidence="10" key="1">
    <citation type="submission" date="2022-01" db="EMBL/GenBank/DDBJ databases">
        <title>Genome assemble of Metamasius hemipterus Nardonella endosymbiont.</title>
        <authorList>
            <person name="Palmieri L."/>
            <person name="Pavarini R."/>
            <person name="Sharma P."/>
        </authorList>
    </citation>
    <scope>NUCLEOTIDE SEQUENCE [LARGE SCALE GENOMIC DNA]</scope>
    <source>
        <strain evidence="10">NARMHE1</strain>
    </source>
</reference>
<dbReference type="SUPFAM" id="SSF64484">
    <property type="entry name" value="beta and beta-prime subunits of DNA dependent RNA-polymerase"/>
    <property type="match status" value="1"/>
</dbReference>
<evidence type="ECO:0000259" key="8">
    <source>
        <dbReference type="Pfam" id="PF04998"/>
    </source>
</evidence>
<dbReference type="Proteomes" id="UP001203831">
    <property type="component" value="Unassembled WGS sequence"/>
</dbReference>
<evidence type="ECO:0000256" key="4">
    <source>
        <dbReference type="ARBA" id="ARBA00022695"/>
    </source>
</evidence>
<dbReference type="CDD" id="cd02655">
    <property type="entry name" value="RNAP_beta'_C"/>
    <property type="match status" value="1"/>
</dbReference>
<dbReference type="PANTHER" id="PTHR19376">
    <property type="entry name" value="DNA-DIRECTED RNA POLYMERASE"/>
    <property type="match status" value="1"/>
</dbReference>
<sequence>MKELSLDNINNINNNENFEYFNNIYMMAQSGAKGSESQIRQLSGMRGLMSKPDNSIIETPIKSNFREGLNILEYFISTHGARKGLADTALKTANSGYLTRRLVDVSQDIVINDYNCNTLNGIKIFYNYYNKDEKNNFKNKILGRFLSNDILDSNNNIIIKKNTLINNNNYKIIKKNNYINNVSIRSPIKCDLEYGICSLCYGIDLSKNKIINIGESVGIIAAQSIGEPGTQLTMRTFHIGGATSKIYNKSNVIAKNNGILKLYNTKIINNKNNDSIIISKNSKLEILNNNNIILETYKIPYGSYLFKKNNDFINKNEIIISWDPFTVPIISEINGIIKFIDMIEGESYINKINYNTGIKYIIILDCINKNLKPSIKIVNDNNEDIFIPGTNSIYKYLLLPNSIIQIKNNSKVYIGDILSTLSLSVNKIKDITGGLPKVSDLFEARKPKNIALLAEISGFVTFGKEIKNKIKIIITDKINNIVHEEFISKYKQINVFEGEYVNKGDIISEGEESTHDILRLKGIDNVSNFIINEIQNVYKLQNVNINSKHIEIIIKQMLKKVIIKDQGDSKFIINDIVDINKIKKINKELKKNNKKEIKFEYRLMGITKSSLLTNSFISSASFQETTKILTESAILGKTDFLKGLKENIIVGNLIPAGKGYYYYNKK</sequence>
<dbReference type="PANTHER" id="PTHR19376:SF54">
    <property type="entry name" value="DNA-DIRECTED RNA POLYMERASE SUBUNIT BETA"/>
    <property type="match status" value="1"/>
</dbReference>
<dbReference type="Gene3D" id="1.10.150.390">
    <property type="match status" value="1"/>
</dbReference>
<feature type="domain" description="RNA polymerase Rpb1" evidence="9">
    <location>
        <begin position="7"/>
        <end position="66"/>
    </location>
</feature>
<evidence type="ECO:0000256" key="2">
    <source>
        <dbReference type="ARBA" id="ARBA00022478"/>
    </source>
</evidence>
<evidence type="ECO:0000256" key="1">
    <source>
        <dbReference type="ARBA" id="ARBA00012418"/>
    </source>
</evidence>
<dbReference type="Gene3D" id="1.10.132.30">
    <property type="match status" value="1"/>
</dbReference>
<keyword evidence="4" id="KW-0548">Nucleotidyltransferase</keyword>
<gene>
    <name evidence="10" type="ORF">L7J86_00195</name>
</gene>
<evidence type="ECO:0000256" key="3">
    <source>
        <dbReference type="ARBA" id="ARBA00022679"/>
    </source>
</evidence>
<protein>
    <recommendedName>
        <fullName evidence="1">DNA-directed RNA polymerase</fullName>
        <ecNumber evidence="1">2.7.7.6</ecNumber>
    </recommendedName>
</protein>
<dbReference type="EMBL" id="JAKMAI010000002">
    <property type="protein sequence ID" value="MCM0158236.1"/>
    <property type="molecule type" value="Genomic_DNA"/>
</dbReference>
<evidence type="ECO:0000256" key="5">
    <source>
        <dbReference type="ARBA" id="ARBA00022723"/>
    </source>
</evidence>
<dbReference type="EC" id="2.7.7.6" evidence="1"/>
<name>A0ABT0TW57_9GAMM</name>
<keyword evidence="3" id="KW-0808">Transferase</keyword>
<dbReference type="InterPro" id="IPR007083">
    <property type="entry name" value="RNA_pol_Rpb1_4"/>
</dbReference>
<accession>A0ABT0TW57</accession>
<comment type="catalytic activity">
    <reaction evidence="7">
        <text>RNA(n) + a ribonucleoside 5'-triphosphate = RNA(n+1) + diphosphate</text>
        <dbReference type="Rhea" id="RHEA:21248"/>
        <dbReference type="Rhea" id="RHEA-COMP:14527"/>
        <dbReference type="Rhea" id="RHEA-COMP:17342"/>
        <dbReference type="ChEBI" id="CHEBI:33019"/>
        <dbReference type="ChEBI" id="CHEBI:61557"/>
        <dbReference type="ChEBI" id="CHEBI:140395"/>
        <dbReference type="EC" id="2.7.7.6"/>
    </reaction>
</comment>
<dbReference type="InterPro" id="IPR038120">
    <property type="entry name" value="Rpb1_funnel_sf"/>
</dbReference>
<keyword evidence="5" id="KW-0479">Metal-binding</keyword>
<dbReference type="RefSeq" id="WP_250672601.1">
    <property type="nucleotide sequence ID" value="NZ_JAKMAI010000002.1"/>
</dbReference>
<organism evidence="10 11">
    <name type="scientific">endosymbiont of Metamasius hemipterus</name>
    <dbReference type="NCBI Taxonomy" id="204627"/>
    <lineage>
        <taxon>Bacteria</taxon>
        <taxon>Pseudomonadati</taxon>
        <taxon>Pseudomonadota</taxon>
        <taxon>Gammaproteobacteria</taxon>
        <taxon>Candidatus Nardonella</taxon>
    </lineage>
</organism>
<evidence type="ECO:0000259" key="9">
    <source>
        <dbReference type="Pfam" id="PF05000"/>
    </source>
</evidence>
<keyword evidence="2" id="KW-0240">DNA-directed RNA polymerase</keyword>
<comment type="caution">
    <text evidence="10">The sequence shown here is derived from an EMBL/GenBank/DDBJ whole genome shotgun (WGS) entry which is preliminary data.</text>
</comment>
<dbReference type="Gene3D" id="2.40.50.100">
    <property type="match status" value="3"/>
</dbReference>
<dbReference type="InterPro" id="IPR007081">
    <property type="entry name" value="RNA_pol_Rpb1_5"/>
</dbReference>
<proteinExistence type="predicted"/>